<evidence type="ECO:0000313" key="12">
    <source>
        <dbReference type="Proteomes" id="UP000811246"/>
    </source>
</evidence>
<name>A0A922AA40_CARIL</name>
<keyword evidence="4" id="KW-0349">Heme</keyword>
<dbReference type="EMBL" id="CM031839">
    <property type="protein sequence ID" value="KAG6673875.1"/>
    <property type="molecule type" value="Genomic_DNA"/>
</dbReference>
<dbReference type="AlphaFoldDB" id="A0A922AA40"/>
<gene>
    <name evidence="11" type="ORF">I3842_15G013200</name>
</gene>
<evidence type="ECO:0000256" key="2">
    <source>
        <dbReference type="ARBA" id="ARBA00012313"/>
    </source>
</evidence>
<keyword evidence="8" id="KW-0106">Calcium</keyword>
<dbReference type="PANTHER" id="PTHR31517:SF51">
    <property type="entry name" value="PEROXIDASE 55"/>
    <property type="match status" value="1"/>
</dbReference>
<keyword evidence="5 8" id="KW-0479">Metal-binding</keyword>
<comment type="cofactor">
    <cofactor evidence="1">
        <name>heme b</name>
        <dbReference type="ChEBI" id="CHEBI:60344"/>
    </cofactor>
</comment>
<dbReference type="Proteomes" id="UP000811246">
    <property type="component" value="Chromosome 15"/>
</dbReference>
<dbReference type="GO" id="GO:0046872">
    <property type="term" value="F:metal ion binding"/>
    <property type="evidence" value="ECO:0007669"/>
    <property type="project" value="UniProtKB-KW"/>
</dbReference>
<evidence type="ECO:0000256" key="5">
    <source>
        <dbReference type="ARBA" id="ARBA00022723"/>
    </source>
</evidence>
<evidence type="ECO:0000256" key="6">
    <source>
        <dbReference type="ARBA" id="ARBA00023002"/>
    </source>
</evidence>
<dbReference type="Pfam" id="PF00141">
    <property type="entry name" value="peroxidase"/>
    <property type="match status" value="1"/>
</dbReference>
<feature type="binding site" evidence="8">
    <location>
        <position position="29"/>
    </location>
    <ligand>
        <name>Ca(2+)</name>
        <dbReference type="ChEBI" id="CHEBI:29108"/>
        <label>2</label>
    </ligand>
</feature>
<dbReference type="GO" id="GO:0020037">
    <property type="term" value="F:heme binding"/>
    <property type="evidence" value="ECO:0007669"/>
    <property type="project" value="InterPro"/>
</dbReference>
<dbReference type="GO" id="GO:0140825">
    <property type="term" value="F:lactoperoxidase activity"/>
    <property type="evidence" value="ECO:0007669"/>
    <property type="project" value="UniProtKB-EC"/>
</dbReference>
<dbReference type="InterPro" id="IPR000823">
    <property type="entry name" value="Peroxidase_pln"/>
</dbReference>
<protein>
    <recommendedName>
        <fullName evidence="2">peroxidase</fullName>
        <ecNumber evidence="2">1.11.1.7</ecNumber>
    </recommendedName>
</protein>
<dbReference type="EC" id="1.11.1.7" evidence="2"/>
<evidence type="ECO:0000256" key="1">
    <source>
        <dbReference type="ARBA" id="ARBA00001970"/>
    </source>
</evidence>
<keyword evidence="6" id="KW-0560">Oxidoreductase</keyword>
<organism evidence="11 12">
    <name type="scientific">Carya illinoinensis</name>
    <name type="common">Pecan</name>
    <dbReference type="NCBI Taxonomy" id="32201"/>
    <lineage>
        <taxon>Eukaryota</taxon>
        <taxon>Viridiplantae</taxon>
        <taxon>Streptophyta</taxon>
        <taxon>Embryophyta</taxon>
        <taxon>Tracheophyta</taxon>
        <taxon>Spermatophyta</taxon>
        <taxon>Magnoliopsida</taxon>
        <taxon>eudicotyledons</taxon>
        <taxon>Gunneridae</taxon>
        <taxon>Pentapetalae</taxon>
        <taxon>rosids</taxon>
        <taxon>fabids</taxon>
        <taxon>Fagales</taxon>
        <taxon>Juglandaceae</taxon>
        <taxon>Carya</taxon>
    </lineage>
</organism>
<proteinExistence type="inferred from homology"/>
<sequence length="126" mass="14477">MDETLATELKEICPSCKFHKHCCDGCWVTWVPKLFDNKYYVNLVNRKGLFTSDQDLYTDSRTRDVVSSADDENLFFEKFVLSMIKMGQLNVLTGTQGEIRANCSSRNQDISYSSTLEENQERAAEL</sequence>
<comment type="similarity">
    <text evidence="9">Belongs to the peroxidase family.</text>
</comment>
<evidence type="ECO:0000259" key="10">
    <source>
        <dbReference type="PROSITE" id="PS50873"/>
    </source>
</evidence>
<comment type="cofactor">
    <cofactor evidence="8">
        <name>Ca(2+)</name>
        <dbReference type="ChEBI" id="CHEBI:29108"/>
    </cofactor>
    <text evidence="8">Binds 2 calcium ions per subunit.</text>
</comment>
<evidence type="ECO:0000256" key="7">
    <source>
        <dbReference type="ARBA" id="ARBA00023004"/>
    </source>
</evidence>
<accession>A0A922AA40</accession>
<feature type="binding site" evidence="8">
    <location>
        <position position="36"/>
    </location>
    <ligand>
        <name>Ca(2+)</name>
        <dbReference type="ChEBI" id="CHEBI:29108"/>
        <label>2</label>
    </ligand>
</feature>
<feature type="domain" description="Plant heme peroxidase family profile" evidence="10">
    <location>
        <begin position="1"/>
        <end position="107"/>
    </location>
</feature>
<evidence type="ECO:0000313" key="11">
    <source>
        <dbReference type="EMBL" id="KAG6673875.1"/>
    </source>
</evidence>
<dbReference type="PROSITE" id="PS50873">
    <property type="entry name" value="PEROXIDASE_4"/>
    <property type="match status" value="1"/>
</dbReference>
<evidence type="ECO:0000256" key="8">
    <source>
        <dbReference type="PIRSR" id="PIRSR600823-3"/>
    </source>
</evidence>
<evidence type="ECO:0000256" key="9">
    <source>
        <dbReference type="RuleBase" id="RU004241"/>
    </source>
</evidence>
<evidence type="ECO:0000256" key="4">
    <source>
        <dbReference type="ARBA" id="ARBA00022617"/>
    </source>
</evidence>
<comment type="caution">
    <text evidence="11">The sequence shown here is derived from an EMBL/GenBank/DDBJ whole genome shotgun (WGS) entry which is preliminary data.</text>
</comment>
<keyword evidence="3" id="KW-0575">Peroxidase</keyword>
<dbReference type="GO" id="GO:0006979">
    <property type="term" value="P:response to oxidative stress"/>
    <property type="evidence" value="ECO:0007669"/>
    <property type="project" value="InterPro"/>
</dbReference>
<dbReference type="InterPro" id="IPR002016">
    <property type="entry name" value="Haem_peroxidase"/>
</dbReference>
<dbReference type="PANTHER" id="PTHR31517">
    <property type="match status" value="1"/>
</dbReference>
<keyword evidence="7" id="KW-0408">Iron</keyword>
<reference evidence="11" key="1">
    <citation type="submission" date="2021-01" db="EMBL/GenBank/DDBJ databases">
        <authorList>
            <person name="Lovell J.T."/>
            <person name="Bentley N."/>
            <person name="Bhattarai G."/>
            <person name="Jenkins J.W."/>
            <person name="Sreedasyam A."/>
            <person name="Alarcon Y."/>
            <person name="Bock C."/>
            <person name="Boston L."/>
            <person name="Carlson J."/>
            <person name="Cervantes K."/>
            <person name="Clermont K."/>
            <person name="Krom N."/>
            <person name="Kubenka K."/>
            <person name="Mamidi S."/>
            <person name="Mattison C."/>
            <person name="Monteros M."/>
            <person name="Pisani C."/>
            <person name="Plott C."/>
            <person name="Rajasekar S."/>
            <person name="Rhein H.S."/>
            <person name="Rohla C."/>
            <person name="Song M."/>
            <person name="Hilaire R.S."/>
            <person name="Shu S."/>
            <person name="Wells L."/>
            <person name="Wang X."/>
            <person name="Webber J."/>
            <person name="Heerema R.J."/>
            <person name="Klein P."/>
            <person name="Conner P."/>
            <person name="Grauke L."/>
            <person name="Grimwood J."/>
            <person name="Schmutz J."/>
            <person name="Randall J.J."/>
        </authorList>
    </citation>
    <scope>NUCLEOTIDE SEQUENCE</scope>
    <source>
        <tissue evidence="11">Leaf</tissue>
    </source>
</reference>
<evidence type="ECO:0000256" key="3">
    <source>
        <dbReference type="ARBA" id="ARBA00022559"/>
    </source>
</evidence>